<accession>A0A7K0DQH8</accession>
<dbReference type="Pfam" id="PF17853">
    <property type="entry name" value="GGDEF_2"/>
    <property type="match status" value="1"/>
</dbReference>
<evidence type="ECO:0000256" key="1">
    <source>
        <dbReference type="ARBA" id="ARBA00006754"/>
    </source>
</evidence>
<dbReference type="InterPro" id="IPR025736">
    <property type="entry name" value="PucR_C-HTH_dom"/>
</dbReference>
<dbReference type="AlphaFoldDB" id="A0A7K0DQH8"/>
<dbReference type="InterPro" id="IPR041522">
    <property type="entry name" value="CdaR_GGDEF"/>
</dbReference>
<protein>
    <recommendedName>
        <fullName evidence="7">PucR family transcriptional regulator</fullName>
    </recommendedName>
</protein>
<gene>
    <name evidence="5" type="ORF">NRB56_36080</name>
</gene>
<evidence type="ECO:0000259" key="3">
    <source>
        <dbReference type="Pfam" id="PF14361"/>
    </source>
</evidence>
<evidence type="ECO:0008006" key="7">
    <source>
        <dbReference type="Google" id="ProtNLM"/>
    </source>
</evidence>
<dbReference type="EMBL" id="WEGI01000007">
    <property type="protein sequence ID" value="MQY28025.1"/>
    <property type="molecule type" value="Genomic_DNA"/>
</dbReference>
<evidence type="ECO:0000313" key="5">
    <source>
        <dbReference type="EMBL" id="MQY28025.1"/>
    </source>
</evidence>
<sequence>MENVSGDSGSAVGTVLSWQPVVELCETVAGELPAVIPDIVDRIRHEIPSYRIVDRAEHEHDVANHYRGLLTGLAVRRSPTRAEIEAARALGAERAATGLPLHALIDAYHVGYREMWNVLLTRAQARDAEAGAQLVSIVGMVWTWVQQSSSAAAEAYGAAVRAADATLLSLTHQFLDGLATGAPTGVDLTRLANALTFDPAGEFQALCSPAAAWPDERLMDLRNRHWPGTVRCATRGNLMIALLQDVAPDAVIATAHRRDPEAAFGIGLPRTGLTGATASMADARAALPLAVPGAAVAFAEHWLLATVAPAAHRYAALLDPCREAARSHPELAETVRGFADNGFSLTTTARVLHIHPNTVKYRLHRWQQLTDRDVRTWEGLSASIIALGLPPLP</sequence>
<proteinExistence type="inferred from homology"/>
<dbReference type="Pfam" id="PF13556">
    <property type="entry name" value="HTH_30"/>
    <property type="match status" value="1"/>
</dbReference>
<feature type="domain" description="RsbT co-antagonist protein RsbRD N-terminal" evidence="3">
    <location>
        <begin position="33"/>
        <end position="163"/>
    </location>
</feature>
<feature type="domain" description="PucR C-terminal helix-turn-helix" evidence="2">
    <location>
        <begin position="331"/>
        <end position="380"/>
    </location>
</feature>
<reference evidence="5 6" key="1">
    <citation type="submission" date="2019-10" db="EMBL/GenBank/DDBJ databases">
        <title>Nocardia macrotermitis sp. nov. and Nocardia aurantia sp. nov., isolated from the gut of fungus growing-termite Macrotermes natalensis.</title>
        <authorList>
            <person name="Benndorf R."/>
            <person name="Schwitalla J."/>
            <person name="Martin K."/>
            <person name="De Beer W."/>
            <person name="Kaster A.-K."/>
            <person name="Vollmers J."/>
            <person name="Poulsen M."/>
            <person name="Beemelmanns C."/>
        </authorList>
    </citation>
    <scope>NUCLEOTIDE SEQUENCE [LARGE SCALE GENOMIC DNA]</scope>
    <source>
        <strain evidence="5 6">RB56</strain>
    </source>
</reference>
<dbReference type="InterPro" id="IPR051448">
    <property type="entry name" value="CdaR-like_regulators"/>
</dbReference>
<evidence type="ECO:0000259" key="2">
    <source>
        <dbReference type="Pfam" id="PF13556"/>
    </source>
</evidence>
<dbReference type="PANTHER" id="PTHR33744:SF1">
    <property type="entry name" value="DNA-BINDING TRANSCRIPTIONAL ACTIVATOR ADER"/>
    <property type="match status" value="1"/>
</dbReference>
<dbReference type="Gene3D" id="1.10.10.2840">
    <property type="entry name" value="PucR C-terminal helix-turn-helix domain"/>
    <property type="match status" value="1"/>
</dbReference>
<comment type="caution">
    <text evidence="5">The sequence shown here is derived from an EMBL/GenBank/DDBJ whole genome shotgun (WGS) entry which is preliminary data.</text>
</comment>
<dbReference type="PANTHER" id="PTHR33744">
    <property type="entry name" value="CARBOHYDRATE DIACID REGULATOR"/>
    <property type="match status" value="1"/>
</dbReference>
<comment type="similarity">
    <text evidence="1">Belongs to the CdaR family.</text>
</comment>
<dbReference type="Proteomes" id="UP000431401">
    <property type="component" value="Unassembled WGS sequence"/>
</dbReference>
<evidence type="ECO:0000313" key="6">
    <source>
        <dbReference type="Proteomes" id="UP000431401"/>
    </source>
</evidence>
<dbReference type="RefSeq" id="WP_153343596.1">
    <property type="nucleotide sequence ID" value="NZ_WEGI01000007.1"/>
</dbReference>
<feature type="domain" description="CdaR GGDEF-like" evidence="4">
    <location>
        <begin position="185"/>
        <end position="287"/>
    </location>
</feature>
<dbReference type="OrthoDB" id="3655573at2"/>
<organism evidence="5 6">
    <name type="scientific">Nocardia aurantia</name>
    <dbReference type="NCBI Taxonomy" id="2585199"/>
    <lineage>
        <taxon>Bacteria</taxon>
        <taxon>Bacillati</taxon>
        <taxon>Actinomycetota</taxon>
        <taxon>Actinomycetes</taxon>
        <taxon>Mycobacteriales</taxon>
        <taxon>Nocardiaceae</taxon>
        <taxon>Nocardia</taxon>
    </lineage>
</organism>
<dbReference type="Pfam" id="PF14361">
    <property type="entry name" value="RsbRD_N"/>
    <property type="match status" value="1"/>
</dbReference>
<dbReference type="InterPro" id="IPR025751">
    <property type="entry name" value="RsbRD_N_dom"/>
</dbReference>
<name>A0A7K0DQH8_9NOCA</name>
<keyword evidence="6" id="KW-1185">Reference proteome</keyword>
<dbReference type="InterPro" id="IPR042070">
    <property type="entry name" value="PucR_C-HTH_sf"/>
</dbReference>
<evidence type="ECO:0000259" key="4">
    <source>
        <dbReference type="Pfam" id="PF17853"/>
    </source>
</evidence>